<keyword evidence="3" id="KW-1185">Reference proteome</keyword>
<dbReference type="EMBL" id="JYIU01000046">
    <property type="protein sequence ID" value="KJL18232.1"/>
    <property type="molecule type" value="Genomic_DNA"/>
</dbReference>
<proteinExistence type="predicted"/>
<organism evidence="2 3">
    <name type="scientific">Microbacterium foliorum</name>
    <dbReference type="NCBI Taxonomy" id="104336"/>
    <lineage>
        <taxon>Bacteria</taxon>
        <taxon>Bacillati</taxon>
        <taxon>Actinomycetota</taxon>
        <taxon>Actinomycetes</taxon>
        <taxon>Micrococcales</taxon>
        <taxon>Microbacteriaceae</taxon>
        <taxon>Microbacterium</taxon>
    </lineage>
</organism>
<feature type="transmembrane region" description="Helical" evidence="1">
    <location>
        <begin position="12"/>
        <end position="34"/>
    </location>
</feature>
<feature type="transmembrane region" description="Helical" evidence="1">
    <location>
        <begin position="54"/>
        <end position="78"/>
    </location>
</feature>
<keyword evidence="1" id="KW-0812">Transmembrane</keyword>
<dbReference type="Proteomes" id="UP000033572">
    <property type="component" value="Unassembled WGS sequence"/>
</dbReference>
<protein>
    <recommendedName>
        <fullName evidence="4">DUF4190 domain-containing protein</fullName>
    </recommendedName>
</protein>
<name>A0A0F0KBE6_9MICO</name>
<dbReference type="RefSeq" id="WP_045255559.1">
    <property type="nucleotide sequence ID" value="NZ_CP031425.1"/>
</dbReference>
<dbReference type="AlphaFoldDB" id="A0A0F0KBE6"/>
<keyword evidence="1" id="KW-1133">Transmembrane helix</keyword>
<evidence type="ECO:0008006" key="4">
    <source>
        <dbReference type="Google" id="ProtNLM"/>
    </source>
</evidence>
<dbReference type="GeneID" id="94443840"/>
<reference evidence="2 3" key="1">
    <citation type="submission" date="2015-02" db="EMBL/GenBank/DDBJ databases">
        <title>Draft genome sequences of ten Microbacterium spp. with emphasis on heavy metal contaminated environments.</title>
        <authorList>
            <person name="Corretto E."/>
        </authorList>
    </citation>
    <scope>NUCLEOTIDE SEQUENCE [LARGE SCALE GENOMIC DNA]</scope>
    <source>
        <strain evidence="2 3">DSM 12966</strain>
    </source>
</reference>
<comment type="caution">
    <text evidence="2">The sequence shown here is derived from an EMBL/GenBank/DDBJ whole genome shotgun (WGS) entry which is preliminary data.</text>
</comment>
<evidence type="ECO:0000313" key="2">
    <source>
        <dbReference type="EMBL" id="KJL18232.1"/>
    </source>
</evidence>
<accession>A0A0F0KBE6</accession>
<keyword evidence="1" id="KW-0472">Membrane</keyword>
<dbReference type="KEGG" id="mfol:DXT68_05510"/>
<evidence type="ECO:0000256" key="1">
    <source>
        <dbReference type="SAM" id="Phobius"/>
    </source>
</evidence>
<evidence type="ECO:0000313" key="3">
    <source>
        <dbReference type="Proteomes" id="UP000033572"/>
    </source>
</evidence>
<sequence length="82" mass="8720">MTQYAASARTNQLALIGFIAAFLIPPAGVILSVLARRQLDAPGNSESGRGLARWAMVVGVLGTFAQIGLLLIWFSLFFRAVG</sequence>
<gene>
    <name evidence="2" type="ORF">RN50_03341</name>
</gene>
<dbReference type="PATRIC" id="fig|104336.4.peg.3382"/>